<evidence type="ECO:0000313" key="3">
    <source>
        <dbReference type="Proteomes" id="UP000070444"/>
    </source>
</evidence>
<evidence type="ECO:0000256" key="1">
    <source>
        <dbReference type="SAM" id="Phobius"/>
    </source>
</evidence>
<feature type="transmembrane region" description="Helical" evidence="1">
    <location>
        <begin position="7"/>
        <end position="26"/>
    </location>
</feature>
<keyword evidence="1" id="KW-0472">Membrane</keyword>
<keyword evidence="1" id="KW-0812">Transmembrane</keyword>
<accession>A0A137PD76</accession>
<keyword evidence="3" id="KW-1185">Reference proteome</keyword>
<gene>
    <name evidence="2" type="ORF">CONCODRAFT_4223</name>
</gene>
<protein>
    <submittedName>
        <fullName evidence="2">Uncharacterized protein</fullName>
    </submittedName>
</protein>
<reference evidence="2 3" key="1">
    <citation type="journal article" date="2015" name="Genome Biol. Evol.">
        <title>Phylogenomic analyses indicate that early fungi evolved digesting cell walls of algal ancestors of land plants.</title>
        <authorList>
            <person name="Chang Y."/>
            <person name="Wang S."/>
            <person name="Sekimoto S."/>
            <person name="Aerts A.L."/>
            <person name="Choi C."/>
            <person name="Clum A."/>
            <person name="LaButti K.M."/>
            <person name="Lindquist E.A."/>
            <person name="Yee Ngan C."/>
            <person name="Ohm R.A."/>
            <person name="Salamov A.A."/>
            <person name="Grigoriev I.V."/>
            <person name="Spatafora J.W."/>
            <person name="Berbee M.L."/>
        </authorList>
    </citation>
    <scope>NUCLEOTIDE SEQUENCE [LARGE SCALE GENOMIC DNA]</scope>
    <source>
        <strain evidence="2 3">NRRL 28638</strain>
    </source>
</reference>
<organism evidence="2 3">
    <name type="scientific">Conidiobolus coronatus (strain ATCC 28846 / CBS 209.66 / NRRL 28638)</name>
    <name type="common">Delacroixia coronata</name>
    <dbReference type="NCBI Taxonomy" id="796925"/>
    <lineage>
        <taxon>Eukaryota</taxon>
        <taxon>Fungi</taxon>
        <taxon>Fungi incertae sedis</taxon>
        <taxon>Zoopagomycota</taxon>
        <taxon>Entomophthoromycotina</taxon>
        <taxon>Entomophthoromycetes</taxon>
        <taxon>Entomophthorales</taxon>
        <taxon>Ancylistaceae</taxon>
        <taxon>Conidiobolus</taxon>
    </lineage>
</organism>
<dbReference type="STRING" id="796925.A0A137PD76"/>
<feature type="transmembrane region" description="Helical" evidence="1">
    <location>
        <begin position="38"/>
        <end position="58"/>
    </location>
</feature>
<dbReference type="Proteomes" id="UP000070444">
    <property type="component" value="Unassembled WGS sequence"/>
</dbReference>
<evidence type="ECO:0000313" key="2">
    <source>
        <dbReference type="EMBL" id="KXN72943.1"/>
    </source>
</evidence>
<feature type="non-terminal residue" evidence="2">
    <location>
        <position position="1"/>
    </location>
</feature>
<proteinExistence type="predicted"/>
<name>A0A137PD76_CONC2</name>
<dbReference type="AlphaFoldDB" id="A0A137PD76"/>
<keyword evidence="1" id="KW-1133">Transmembrane helix</keyword>
<dbReference type="OrthoDB" id="2126698at2759"/>
<dbReference type="EMBL" id="KQ964444">
    <property type="protein sequence ID" value="KXN72943.1"/>
    <property type="molecule type" value="Genomic_DNA"/>
</dbReference>
<sequence>GQGKQSIGAIVNLTSYYAIALPIGYVLGVQFEMGVTGFWWGLCLALFLCAVFLLTLLLRTNWKKEVENCQQRILADALFSPI</sequence>